<dbReference type="Pfam" id="PF00644">
    <property type="entry name" value="PARP"/>
    <property type="match status" value="1"/>
</dbReference>
<dbReference type="GO" id="GO:0003950">
    <property type="term" value="F:NAD+ poly-ADP-ribosyltransferase activity"/>
    <property type="evidence" value="ECO:0007669"/>
    <property type="project" value="UniProtKB-UniRule"/>
</dbReference>
<dbReference type="InterPro" id="IPR012317">
    <property type="entry name" value="Poly(ADP-ribose)pol_cat_dom"/>
</dbReference>
<sequence length="299" mass="34803">MFKKWENNGGILHTFTMWALNEEEKMDTSDTPWYWYYLEDCGRWHRVEVNLYLFLRFVSFCVTSHAHSFGLFPAGIGSNVCFCAAMLQTDLATGKQRRIQRKFSLEKRYCMCVCVCVCVFKLIRLSELTSEYKTVADYVSHDGLLSKSIVSISRIQNLELWEIYCRKKRQLMKIKHVQDIPERRLFHGTDTKNVDSICKYNFDLRIPKKNGRTFGNGIYFAIHASFADKYSTNSTLHGNTKSIFLARVMVGKCNLGKPDLLKPDDENAFDSCVNDANNPTIFIIFDPNQVYPEYLIEYQ</sequence>
<evidence type="ECO:0000256" key="2">
    <source>
        <dbReference type="RuleBase" id="RU362114"/>
    </source>
</evidence>
<keyword evidence="2" id="KW-0808">Transferase</keyword>
<dbReference type="EC" id="2.4.2.-" evidence="2"/>
<keyword evidence="2" id="KW-0520">NAD</keyword>
<evidence type="ECO:0000313" key="4">
    <source>
        <dbReference type="Ensembl" id="ENSPREP00000004080.1"/>
    </source>
</evidence>
<dbReference type="Proteomes" id="UP000242638">
    <property type="component" value="Unassembled WGS sequence"/>
</dbReference>
<dbReference type="SUPFAM" id="SSF56399">
    <property type="entry name" value="ADP-ribosylation"/>
    <property type="match status" value="1"/>
</dbReference>
<proteinExistence type="inferred from homology"/>
<dbReference type="GO" id="GO:1990404">
    <property type="term" value="F:NAD+-protein mono-ADP-ribosyltransferase activity"/>
    <property type="evidence" value="ECO:0007669"/>
    <property type="project" value="TreeGrafter"/>
</dbReference>
<dbReference type="PROSITE" id="PS51059">
    <property type="entry name" value="PARP_CATALYTIC"/>
    <property type="match status" value="1"/>
</dbReference>
<dbReference type="PANTHER" id="PTHR45740">
    <property type="entry name" value="POLY [ADP-RIBOSE] POLYMERASE"/>
    <property type="match status" value="1"/>
</dbReference>
<protein>
    <recommendedName>
        <fullName evidence="2">Poly [ADP-ribose] polymerase</fullName>
        <shortName evidence="2">PARP</shortName>
        <ecNumber evidence="2">2.4.2.-</ecNumber>
    </recommendedName>
</protein>
<evidence type="ECO:0000313" key="5">
    <source>
        <dbReference type="Proteomes" id="UP000242638"/>
    </source>
</evidence>
<accession>A0A3P9N3G4</accession>
<keyword evidence="2" id="KW-0328">Glycosyltransferase</keyword>
<reference evidence="4" key="2">
    <citation type="submission" date="2025-08" db="UniProtKB">
        <authorList>
            <consortium name="Ensembl"/>
        </authorList>
    </citation>
    <scope>IDENTIFICATION</scope>
    <source>
        <strain evidence="4">Guanapo</strain>
    </source>
</reference>
<reference evidence="5" key="1">
    <citation type="submission" date="2013-11" db="EMBL/GenBank/DDBJ databases">
        <title>The genomic landscape of the Guanapo guppy.</title>
        <authorList>
            <person name="Kuenstner A."/>
            <person name="Dreyer C."/>
        </authorList>
    </citation>
    <scope>NUCLEOTIDE SEQUENCE</scope>
    <source>
        <strain evidence="5">Guanapo</strain>
    </source>
</reference>
<reference evidence="4" key="3">
    <citation type="submission" date="2025-09" db="UniProtKB">
        <authorList>
            <consortium name="Ensembl"/>
        </authorList>
    </citation>
    <scope>IDENTIFICATION</scope>
    <source>
        <strain evidence="4">Guanapo</strain>
    </source>
</reference>
<dbReference type="GO" id="GO:0005634">
    <property type="term" value="C:nucleus"/>
    <property type="evidence" value="ECO:0007669"/>
    <property type="project" value="TreeGrafter"/>
</dbReference>
<evidence type="ECO:0000259" key="3">
    <source>
        <dbReference type="PROSITE" id="PS51059"/>
    </source>
</evidence>
<dbReference type="CDD" id="cd01439">
    <property type="entry name" value="TCCD_inducible_PARP_like"/>
    <property type="match status" value="1"/>
</dbReference>
<evidence type="ECO:0000256" key="1">
    <source>
        <dbReference type="ARBA" id="ARBA00024347"/>
    </source>
</evidence>
<comment type="similarity">
    <text evidence="1">Belongs to the ARTD/PARP family.</text>
</comment>
<dbReference type="AlphaFoldDB" id="A0A3P9N3G4"/>
<feature type="domain" description="PARP catalytic" evidence="3">
    <location>
        <begin position="103"/>
        <end position="299"/>
    </location>
</feature>
<keyword evidence="5" id="KW-1185">Reference proteome</keyword>
<dbReference type="Bgee" id="ENSPREG00000002810">
    <property type="expression patterns" value="Expressed in caudal fin and 1 other cell type or tissue"/>
</dbReference>
<organism evidence="4 5">
    <name type="scientific">Poecilia reticulata</name>
    <name type="common">Guppy</name>
    <name type="synonym">Acanthophacelus reticulatus</name>
    <dbReference type="NCBI Taxonomy" id="8081"/>
    <lineage>
        <taxon>Eukaryota</taxon>
        <taxon>Metazoa</taxon>
        <taxon>Chordata</taxon>
        <taxon>Craniata</taxon>
        <taxon>Vertebrata</taxon>
        <taxon>Euteleostomi</taxon>
        <taxon>Actinopterygii</taxon>
        <taxon>Neopterygii</taxon>
        <taxon>Teleostei</taxon>
        <taxon>Neoteleostei</taxon>
        <taxon>Acanthomorphata</taxon>
        <taxon>Ovalentaria</taxon>
        <taxon>Atherinomorphae</taxon>
        <taxon>Cyprinodontiformes</taxon>
        <taxon>Poeciliidae</taxon>
        <taxon>Poeciliinae</taxon>
        <taxon>Poecilia</taxon>
    </lineage>
</organism>
<dbReference type="GeneTree" id="ENSGT00940000156857"/>
<dbReference type="Ensembl" id="ENSPRET00000004139.1">
    <property type="protein sequence ID" value="ENSPREP00000004080.1"/>
    <property type="gene ID" value="ENSPREG00000002810.1"/>
</dbReference>
<dbReference type="InterPro" id="IPR051712">
    <property type="entry name" value="ARTD-AVP"/>
</dbReference>
<dbReference type="Gene3D" id="3.90.228.10">
    <property type="match status" value="1"/>
</dbReference>
<dbReference type="PANTHER" id="PTHR45740:SF4">
    <property type="entry name" value="PROTEIN MONO-ADP-RIBOSYLTRANSFERASE PARP11"/>
    <property type="match status" value="1"/>
</dbReference>
<name>A0A3P9N3G4_POERE</name>